<keyword evidence="1" id="KW-0378">Hydrolase</keyword>
<gene>
    <name evidence="1" type="ORF">GA0070621_5789</name>
</gene>
<dbReference type="Proteomes" id="UP000198765">
    <property type="component" value="Chromosome I"/>
</dbReference>
<sequence length="156" mass="17999">MQSTTNEPALFTRLRQHAKSVQLAEEHSVKHGEPGLRLEDFRCRYLVADDIWVPLAEALLIGHYRPVWNVLIDGFGNHDPGRGRTTQARSLWDMLHPGRAWAAQRPEAQKSPHQLRYEVNAHLSRFRIPDLDAVPVIDDEVQEAMDQEEMVFDLEK</sequence>
<dbReference type="GO" id="GO:0004519">
    <property type="term" value="F:endonuclease activity"/>
    <property type="evidence" value="ECO:0007669"/>
    <property type="project" value="UniProtKB-KW"/>
</dbReference>
<evidence type="ECO:0000313" key="1">
    <source>
        <dbReference type="EMBL" id="SBT54908.1"/>
    </source>
</evidence>
<keyword evidence="1" id="KW-0540">Nuclease</keyword>
<evidence type="ECO:0000313" key="2">
    <source>
        <dbReference type="Proteomes" id="UP000198765"/>
    </source>
</evidence>
<organism evidence="1 2">
    <name type="scientific">Micromonospora narathiwatensis</name>
    <dbReference type="NCBI Taxonomy" id="299146"/>
    <lineage>
        <taxon>Bacteria</taxon>
        <taxon>Bacillati</taxon>
        <taxon>Actinomycetota</taxon>
        <taxon>Actinomycetes</taxon>
        <taxon>Micromonosporales</taxon>
        <taxon>Micromonosporaceae</taxon>
        <taxon>Micromonospora</taxon>
    </lineage>
</organism>
<protein>
    <submittedName>
        <fullName evidence="1">Eco29kI restriction endonuclease</fullName>
    </submittedName>
</protein>
<keyword evidence="2" id="KW-1185">Reference proteome</keyword>
<name>A0A1A9AEG2_9ACTN</name>
<dbReference type="AlphaFoldDB" id="A0A1A9AEG2"/>
<dbReference type="EMBL" id="LT594324">
    <property type="protein sequence ID" value="SBT54908.1"/>
    <property type="molecule type" value="Genomic_DNA"/>
</dbReference>
<dbReference type="PATRIC" id="fig|299146.4.peg.5970"/>
<keyword evidence="1" id="KW-0255">Endonuclease</keyword>
<dbReference type="InterPro" id="IPR018575">
    <property type="entry name" value="Restrct_endonuc_II_Eco29kI"/>
</dbReference>
<dbReference type="REBASE" id="155556">
    <property type="entry name" value="Mna45248ORF5787P"/>
</dbReference>
<reference evidence="1 2" key="1">
    <citation type="submission" date="2016-06" db="EMBL/GenBank/DDBJ databases">
        <authorList>
            <person name="Kjaerup R.B."/>
            <person name="Dalgaard T.S."/>
            <person name="Juul-Madsen H.R."/>
        </authorList>
    </citation>
    <scope>NUCLEOTIDE SEQUENCE [LARGE SCALE GENOMIC DNA]</scope>
    <source>
        <strain evidence="1 2">DSM 45248</strain>
    </source>
</reference>
<accession>A0A1A9AEG2</accession>
<dbReference type="Pfam" id="PF09517">
    <property type="entry name" value="RE_Eco29kI"/>
    <property type="match status" value="1"/>
</dbReference>
<proteinExistence type="predicted"/>